<evidence type="ECO:0000313" key="2">
    <source>
        <dbReference type="Proteomes" id="UP001149140"/>
    </source>
</evidence>
<organism evidence="1 2">
    <name type="scientific">Solirubrobacter ginsenosidimutans</name>
    <dbReference type="NCBI Taxonomy" id="490573"/>
    <lineage>
        <taxon>Bacteria</taxon>
        <taxon>Bacillati</taxon>
        <taxon>Actinomycetota</taxon>
        <taxon>Thermoleophilia</taxon>
        <taxon>Solirubrobacterales</taxon>
        <taxon>Solirubrobacteraceae</taxon>
        <taxon>Solirubrobacter</taxon>
    </lineage>
</organism>
<dbReference type="RefSeq" id="WP_270046156.1">
    <property type="nucleotide sequence ID" value="NZ_JAPDOD010000080.1"/>
</dbReference>
<dbReference type="Gene3D" id="1.20.1420.20">
    <property type="entry name" value="M75 peptidase, HXXE motif"/>
    <property type="match status" value="1"/>
</dbReference>
<dbReference type="InterPro" id="IPR038352">
    <property type="entry name" value="Imelysin_sf"/>
</dbReference>
<sequence>MTVPRLLVGVVVAAAVATAALVLINRDPEPTASAASHVAIAPGATSRGAGANVAGTSMTAQQAADAAIEDGKRPDLVPLPESAFNGPIARYRVYAVGEARALRRAATALQRAQRGGAAATRRAGARAAWGSAFDHWLLMGAAYGALGDLDSSLTSALARLERDPLNRSAARSLAAGARKLPAAVRKAELAPVDYAIRAHEILEDVQRDRMADPAGVRATADGVAATRTVIGTLHDLLAGRGDALQTVDTRLTQLEATLREIRHAHGAWPAPAALRDSEHQRLLGQLGAALEALANVPGALETTLPPKIPALR</sequence>
<dbReference type="EMBL" id="JAPDOD010000080">
    <property type="protein sequence ID" value="MDA0166903.1"/>
    <property type="molecule type" value="Genomic_DNA"/>
</dbReference>
<protein>
    <submittedName>
        <fullName evidence="1">Uncharacterized protein</fullName>
    </submittedName>
</protein>
<reference evidence="1" key="1">
    <citation type="submission" date="2022-10" db="EMBL/GenBank/DDBJ databases">
        <title>The WGS of Solirubrobacter ginsenosidimutans DSM 21036.</title>
        <authorList>
            <person name="Jiang Z."/>
        </authorList>
    </citation>
    <scope>NUCLEOTIDE SEQUENCE</scope>
    <source>
        <strain evidence="1">DSM 21036</strain>
    </source>
</reference>
<gene>
    <name evidence="1" type="ORF">OM076_41965</name>
</gene>
<comment type="caution">
    <text evidence="1">The sequence shown here is derived from an EMBL/GenBank/DDBJ whole genome shotgun (WGS) entry which is preliminary data.</text>
</comment>
<dbReference type="AlphaFoldDB" id="A0A9X3SBD3"/>
<accession>A0A9X3SBD3</accession>
<dbReference type="Proteomes" id="UP001149140">
    <property type="component" value="Unassembled WGS sequence"/>
</dbReference>
<evidence type="ECO:0000313" key="1">
    <source>
        <dbReference type="EMBL" id="MDA0166903.1"/>
    </source>
</evidence>
<proteinExistence type="predicted"/>
<name>A0A9X3SBD3_9ACTN</name>
<keyword evidence="2" id="KW-1185">Reference proteome</keyword>